<keyword evidence="2" id="KW-0812">Transmembrane</keyword>
<proteinExistence type="predicted"/>
<dbReference type="Proteomes" id="UP000281553">
    <property type="component" value="Unassembled WGS sequence"/>
</dbReference>
<dbReference type="GO" id="GO:0005886">
    <property type="term" value="C:plasma membrane"/>
    <property type="evidence" value="ECO:0007669"/>
    <property type="project" value="TreeGrafter"/>
</dbReference>
<feature type="non-terminal residue" evidence="3">
    <location>
        <position position="114"/>
    </location>
</feature>
<dbReference type="AlphaFoldDB" id="A0A3P7PA12"/>
<sequence>MLGELPAFLVGWTMISDIIVATAAIAKAFSGTVDGVSGYAISQWANTSLLSLPPTSYTETQPDLLAGFFIMFLVLITLTGAKISLTVNSVFSVIQLIGLVILIIASFSVGQVKT</sequence>
<dbReference type="GO" id="GO:0015171">
    <property type="term" value="F:amino acid transmembrane transporter activity"/>
    <property type="evidence" value="ECO:0007669"/>
    <property type="project" value="TreeGrafter"/>
</dbReference>
<evidence type="ECO:0008006" key="5">
    <source>
        <dbReference type="Google" id="ProtNLM"/>
    </source>
</evidence>
<dbReference type="OrthoDB" id="3900342at2759"/>
<evidence type="ECO:0000313" key="4">
    <source>
        <dbReference type="Proteomes" id="UP000281553"/>
    </source>
</evidence>
<dbReference type="PANTHER" id="PTHR43243:SF4">
    <property type="entry name" value="CATIONIC AMINO ACID TRANSPORTER 4"/>
    <property type="match status" value="1"/>
</dbReference>
<evidence type="ECO:0000256" key="2">
    <source>
        <dbReference type="SAM" id="Phobius"/>
    </source>
</evidence>
<feature type="transmembrane region" description="Helical" evidence="2">
    <location>
        <begin position="7"/>
        <end position="29"/>
    </location>
</feature>
<name>A0A3P7PA12_DIBLA</name>
<gene>
    <name evidence="3" type="ORF">DILT_LOCUS12842</name>
</gene>
<accession>A0A3P7PA12</accession>
<organism evidence="3 4">
    <name type="scientific">Dibothriocephalus latus</name>
    <name type="common">Fish tapeworm</name>
    <name type="synonym">Diphyllobothrium latum</name>
    <dbReference type="NCBI Taxonomy" id="60516"/>
    <lineage>
        <taxon>Eukaryota</taxon>
        <taxon>Metazoa</taxon>
        <taxon>Spiralia</taxon>
        <taxon>Lophotrochozoa</taxon>
        <taxon>Platyhelminthes</taxon>
        <taxon>Cestoda</taxon>
        <taxon>Eucestoda</taxon>
        <taxon>Diphyllobothriidea</taxon>
        <taxon>Diphyllobothriidae</taxon>
        <taxon>Dibothriocephalus</taxon>
    </lineage>
</organism>
<dbReference type="PANTHER" id="PTHR43243">
    <property type="entry name" value="INNER MEMBRANE TRANSPORTER YGJI-RELATED"/>
    <property type="match status" value="1"/>
</dbReference>
<feature type="transmembrane region" description="Helical" evidence="2">
    <location>
        <begin position="90"/>
        <end position="109"/>
    </location>
</feature>
<reference evidence="3 4" key="1">
    <citation type="submission" date="2018-11" db="EMBL/GenBank/DDBJ databases">
        <authorList>
            <consortium name="Pathogen Informatics"/>
        </authorList>
    </citation>
    <scope>NUCLEOTIDE SEQUENCE [LARGE SCALE GENOMIC DNA]</scope>
</reference>
<keyword evidence="2" id="KW-1133">Transmembrane helix</keyword>
<keyword evidence="2" id="KW-0472">Membrane</keyword>
<keyword evidence="1" id="KW-0813">Transport</keyword>
<keyword evidence="4" id="KW-1185">Reference proteome</keyword>
<feature type="transmembrane region" description="Helical" evidence="2">
    <location>
        <begin position="64"/>
        <end position="83"/>
    </location>
</feature>
<evidence type="ECO:0000313" key="3">
    <source>
        <dbReference type="EMBL" id="VDN17109.1"/>
    </source>
</evidence>
<dbReference type="EMBL" id="UYRU01067874">
    <property type="protein sequence ID" value="VDN17109.1"/>
    <property type="molecule type" value="Genomic_DNA"/>
</dbReference>
<evidence type="ECO:0000256" key="1">
    <source>
        <dbReference type="ARBA" id="ARBA00022448"/>
    </source>
</evidence>
<dbReference type="Gene3D" id="1.20.1740.10">
    <property type="entry name" value="Amino acid/polyamine transporter I"/>
    <property type="match status" value="1"/>
</dbReference>
<protein>
    <recommendedName>
        <fullName evidence="5">Amino acid permease/ SLC12A domain-containing protein</fullName>
    </recommendedName>
</protein>